<evidence type="ECO:0000256" key="5">
    <source>
        <dbReference type="ARBA" id="ARBA00023319"/>
    </source>
</evidence>
<dbReference type="STRING" id="1676925.ENSPKIP00000010091"/>
<dbReference type="GO" id="GO:0009966">
    <property type="term" value="P:regulation of signal transduction"/>
    <property type="evidence" value="ECO:0007669"/>
    <property type="project" value="TreeGrafter"/>
</dbReference>
<feature type="signal peptide" evidence="6">
    <location>
        <begin position="1"/>
        <end position="19"/>
    </location>
</feature>
<dbReference type="InterPro" id="IPR036058">
    <property type="entry name" value="Kazal_dom_sf"/>
</dbReference>
<dbReference type="Pfam" id="PF07648">
    <property type="entry name" value="Kazal_2"/>
    <property type="match status" value="1"/>
</dbReference>
<accession>A0A3B3QXC9</accession>
<dbReference type="GO" id="GO:0005615">
    <property type="term" value="C:extracellular space"/>
    <property type="evidence" value="ECO:0007669"/>
    <property type="project" value="TreeGrafter"/>
</dbReference>
<feature type="domain" description="Ig-like" evidence="7">
    <location>
        <begin position="168"/>
        <end position="265"/>
    </location>
</feature>
<dbReference type="InterPro" id="IPR003598">
    <property type="entry name" value="Ig_sub2"/>
</dbReference>
<dbReference type="Pfam" id="PF00219">
    <property type="entry name" value="IGFBP"/>
    <property type="match status" value="1"/>
</dbReference>
<dbReference type="PANTHER" id="PTHR14186">
    <property type="entry name" value="INSULIN-LIKE GROWTH FACTOR BINDING PROTEIN-RELATED"/>
    <property type="match status" value="1"/>
</dbReference>
<dbReference type="InterPro" id="IPR011390">
    <property type="entry name" value="IGFBP_rP_mac25"/>
</dbReference>
<feature type="domain" description="IGFBP N-terminal" evidence="8">
    <location>
        <begin position="48"/>
        <end position="127"/>
    </location>
</feature>
<feature type="chain" id="PRO_5017225031" evidence="6">
    <location>
        <begin position="20"/>
        <end position="297"/>
    </location>
</feature>
<dbReference type="Gene3D" id="2.60.40.10">
    <property type="entry name" value="Immunoglobulins"/>
    <property type="match status" value="1"/>
</dbReference>
<dbReference type="Pfam" id="PF13927">
    <property type="entry name" value="Ig_3"/>
    <property type="match status" value="1"/>
</dbReference>
<dbReference type="InterPro" id="IPR009030">
    <property type="entry name" value="Growth_fac_rcpt_cys_sf"/>
</dbReference>
<feature type="domain" description="Kazal-like" evidence="9">
    <location>
        <begin position="115"/>
        <end position="166"/>
    </location>
</feature>
<keyword evidence="2" id="KW-0964">Secreted</keyword>
<dbReference type="InterPro" id="IPR013783">
    <property type="entry name" value="Ig-like_fold"/>
</dbReference>
<keyword evidence="11" id="KW-1185">Reference proteome</keyword>
<dbReference type="Gene3D" id="3.30.60.30">
    <property type="match status" value="1"/>
</dbReference>
<dbReference type="RefSeq" id="XP_023694174.1">
    <property type="nucleotide sequence ID" value="XM_023838406.2"/>
</dbReference>
<dbReference type="InterPro" id="IPR036179">
    <property type="entry name" value="Ig-like_dom_sf"/>
</dbReference>
<dbReference type="GeneID" id="111857484"/>
<keyword evidence="3 6" id="KW-0732">Signal</keyword>
<dbReference type="KEGG" id="pki:111857484"/>
<dbReference type="Proteomes" id="UP000261540">
    <property type="component" value="Unplaced"/>
</dbReference>
<dbReference type="GO" id="GO:0005520">
    <property type="term" value="F:insulin-like growth factor binding"/>
    <property type="evidence" value="ECO:0007669"/>
    <property type="project" value="InterPro"/>
</dbReference>
<evidence type="ECO:0000313" key="10">
    <source>
        <dbReference type="Ensembl" id="ENSPKIP00000010091.1"/>
    </source>
</evidence>
<proteinExistence type="predicted"/>
<organism evidence="10 11">
    <name type="scientific">Paramormyrops kingsleyae</name>
    <dbReference type="NCBI Taxonomy" id="1676925"/>
    <lineage>
        <taxon>Eukaryota</taxon>
        <taxon>Metazoa</taxon>
        <taxon>Chordata</taxon>
        <taxon>Craniata</taxon>
        <taxon>Vertebrata</taxon>
        <taxon>Euteleostomi</taxon>
        <taxon>Actinopterygii</taxon>
        <taxon>Neopterygii</taxon>
        <taxon>Teleostei</taxon>
        <taxon>Osteoglossocephala</taxon>
        <taxon>Osteoglossomorpha</taxon>
        <taxon>Osteoglossiformes</taxon>
        <taxon>Mormyridae</taxon>
        <taxon>Paramormyrops</taxon>
    </lineage>
</organism>
<reference evidence="10" key="1">
    <citation type="submission" date="2025-08" db="UniProtKB">
        <authorList>
            <consortium name="Ensembl"/>
        </authorList>
    </citation>
    <scope>IDENTIFICATION</scope>
</reference>
<dbReference type="PROSITE" id="PS50835">
    <property type="entry name" value="IG_LIKE"/>
    <property type="match status" value="1"/>
</dbReference>
<dbReference type="SMART" id="SM00408">
    <property type="entry name" value="IGc2"/>
    <property type="match status" value="1"/>
</dbReference>
<evidence type="ECO:0000313" key="11">
    <source>
        <dbReference type="Proteomes" id="UP000261540"/>
    </source>
</evidence>
<dbReference type="InterPro" id="IPR007110">
    <property type="entry name" value="Ig-like_dom"/>
</dbReference>
<keyword evidence="5" id="KW-0393">Immunoglobulin domain</keyword>
<evidence type="ECO:0000256" key="6">
    <source>
        <dbReference type="SAM" id="SignalP"/>
    </source>
</evidence>
<dbReference type="PROSITE" id="PS51323">
    <property type="entry name" value="IGFBP_N_2"/>
    <property type="match status" value="1"/>
</dbReference>
<dbReference type="SUPFAM" id="SSF57184">
    <property type="entry name" value="Growth factor receptor domain"/>
    <property type="match status" value="1"/>
</dbReference>
<dbReference type="AlphaFoldDB" id="A0A3B3QXC9"/>
<comment type="subcellular location">
    <subcellularLocation>
        <location evidence="1">Secreted</location>
    </subcellularLocation>
</comment>
<evidence type="ECO:0000256" key="1">
    <source>
        <dbReference type="ARBA" id="ARBA00004613"/>
    </source>
</evidence>
<keyword evidence="4" id="KW-1015">Disulfide bond</keyword>
<dbReference type="OrthoDB" id="10029006at2759"/>
<evidence type="ECO:0000259" key="7">
    <source>
        <dbReference type="PROSITE" id="PS50835"/>
    </source>
</evidence>
<evidence type="ECO:0000256" key="4">
    <source>
        <dbReference type="ARBA" id="ARBA00023157"/>
    </source>
</evidence>
<evidence type="ECO:0000256" key="3">
    <source>
        <dbReference type="ARBA" id="ARBA00022729"/>
    </source>
</evidence>
<reference evidence="10" key="2">
    <citation type="submission" date="2025-09" db="UniProtKB">
        <authorList>
            <consortium name="Ensembl"/>
        </authorList>
    </citation>
    <scope>IDENTIFICATION</scope>
</reference>
<dbReference type="Gene3D" id="4.10.40.20">
    <property type="match status" value="1"/>
</dbReference>
<dbReference type="CTD" id="100000101"/>
<dbReference type="SUPFAM" id="SSF48726">
    <property type="entry name" value="Immunoglobulin"/>
    <property type="match status" value="1"/>
</dbReference>
<protein>
    <submittedName>
        <fullName evidence="10">Kazal-type serine peptidase inhibitor domain 3</fullName>
    </submittedName>
</protein>
<dbReference type="Ensembl" id="ENSPKIT00000034211.1">
    <property type="protein sequence ID" value="ENSPKIP00000010091.1"/>
    <property type="gene ID" value="ENSPKIG00000024942.1"/>
</dbReference>
<evidence type="ECO:0000259" key="8">
    <source>
        <dbReference type="PROSITE" id="PS51323"/>
    </source>
</evidence>
<dbReference type="SMART" id="SM00409">
    <property type="entry name" value="IG"/>
    <property type="match status" value="1"/>
</dbReference>
<dbReference type="SMART" id="SM00280">
    <property type="entry name" value="KAZAL"/>
    <property type="match status" value="1"/>
</dbReference>
<dbReference type="PROSITE" id="PS51465">
    <property type="entry name" value="KAZAL_2"/>
    <property type="match status" value="1"/>
</dbReference>
<name>A0A3B3QXC9_9TELE</name>
<dbReference type="SUPFAM" id="SSF100895">
    <property type="entry name" value="Kazal-type serine protease inhibitors"/>
    <property type="match status" value="1"/>
</dbReference>
<dbReference type="GeneTree" id="ENSGT00530000063555"/>
<evidence type="ECO:0000259" key="9">
    <source>
        <dbReference type="PROSITE" id="PS51465"/>
    </source>
</evidence>
<dbReference type="CDD" id="cd00104">
    <property type="entry name" value="KAZAL_FS"/>
    <property type="match status" value="1"/>
</dbReference>
<dbReference type="InterPro" id="IPR003599">
    <property type="entry name" value="Ig_sub"/>
</dbReference>
<dbReference type="GO" id="GO:0001558">
    <property type="term" value="P:regulation of cell growth"/>
    <property type="evidence" value="ECO:0007669"/>
    <property type="project" value="InterPro"/>
</dbReference>
<sequence length="297" mass="32744">MLWNIIVLVTLLQLRNSESFPNSRLDTTDEDGDSVYFHSMEAETYGRNGTECERCVPQQCPEAVGCRAGLVLDRCGCCYECGNSEGQPCDLDNSNVFSGLCGSDLRCEIDMSDLRYGEVLEPQCVCVFQEAVCASDGRTFINLCQFKDAAYSKPGLRIDSSGPCQTVPLIKVPPHNRVNVSGSTVMFLCEVFAFPMALIEWRKDGSDLILPGDDPHISVQSRGGPMKYELSSWLQIEGVVPEDAGMYRCVAHNHLGNISASAVLGVLRPEEVSAFSTEDMPASFAYDPQSDYDEDYY</sequence>
<evidence type="ECO:0000256" key="2">
    <source>
        <dbReference type="ARBA" id="ARBA00022525"/>
    </source>
</evidence>
<dbReference type="PANTHER" id="PTHR14186:SF25">
    <property type="entry name" value="KAZAL-TYPE SERINE PEPTIDASE INHIBITOR DOMAIN 3"/>
    <property type="match status" value="1"/>
</dbReference>
<dbReference type="InterPro" id="IPR002350">
    <property type="entry name" value="Kazal_dom"/>
</dbReference>
<dbReference type="InterPro" id="IPR000867">
    <property type="entry name" value="IGFBP-like"/>
</dbReference>
<dbReference type="FunFam" id="2.60.40.10:FF:000032">
    <property type="entry name" value="palladin isoform X1"/>
    <property type="match status" value="1"/>
</dbReference>